<name>A0A387FXH3_9HYPH</name>
<gene>
    <name evidence="1" type="ORF">CCGE525_27100</name>
</gene>
<protein>
    <submittedName>
        <fullName evidence="1">Uncharacterized protein</fullName>
    </submittedName>
</protein>
<geneLocation type="plasmid" evidence="2">
    <name>prccge525c</name>
</geneLocation>
<sequence length="61" mass="6758">MQHEIERADEAVPLAQHVAEIRSRALAKAKLPPAAPLMKEELDALWGQGHIVLLGRLSRPK</sequence>
<evidence type="ECO:0000313" key="2">
    <source>
        <dbReference type="Proteomes" id="UP000282195"/>
    </source>
</evidence>
<evidence type="ECO:0000313" key="1">
    <source>
        <dbReference type="EMBL" id="AYG62447.1"/>
    </source>
</evidence>
<dbReference type="Proteomes" id="UP000282195">
    <property type="component" value="Plasmid pRCCGE525c"/>
</dbReference>
<dbReference type="KEGG" id="rjg:CCGE525_27100"/>
<keyword evidence="1" id="KW-0614">Plasmid</keyword>
<accession>A0A387FXH3</accession>
<keyword evidence="2" id="KW-1185">Reference proteome</keyword>
<dbReference type="EMBL" id="CP032695">
    <property type="protein sequence ID" value="AYG62447.1"/>
    <property type="molecule type" value="Genomic_DNA"/>
</dbReference>
<proteinExistence type="predicted"/>
<dbReference type="AlphaFoldDB" id="A0A387FXH3"/>
<organism evidence="1 2">
    <name type="scientific">Rhizobium jaguaris</name>
    <dbReference type="NCBI Taxonomy" id="1312183"/>
    <lineage>
        <taxon>Bacteria</taxon>
        <taxon>Pseudomonadati</taxon>
        <taxon>Pseudomonadota</taxon>
        <taxon>Alphaproteobacteria</taxon>
        <taxon>Hyphomicrobiales</taxon>
        <taxon>Rhizobiaceae</taxon>
        <taxon>Rhizobium/Agrobacterium group</taxon>
        <taxon>Rhizobium</taxon>
    </lineage>
</organism>
<reference evidence="1 2" key="1">
    <citation type="submission" date="2018-10" db="EMBL/GenBank/DDBJ databases">
        <title>Rhizobium etli, R. leguminosarum and a new Rhizobium genospecies from Phaseolus dumosus.</title>
        <authorList>
            <person name="Ramirez-Puebla S.T."/>
            <person name="Rogel-Hernandez M.A."/>
            <person name="Guerrero G."/>
            <person name="Ormeno-Orrillo E."/>
            <person name="Martinez-Romero J.C."/>
            <person name="Negrete-Yankelevich S."/>
            <person name="Martinez-Romero E."/>
        </authorList>
    </citation>
    <scope>NUCLEOTIDE SEQUENCE [LARGE SCALE GENOMIC DNA]</scope>
    <source>
        <strain evidence="1 2">CCGE525</strain>
        <plasmid evidence="2">prccge525c</plasmid>
    </source>
</reference>